<dbReference type="Proteomes" id="UP001142489">
    <property type="component" value="Unassembled WGS sequence"/>
</dbReference>
<dbReference type="PANTHER" id="PTHR46060">
    <property type="entry name" value="MARINER MOS1 TRANSPOSASE-LIKE PROTEIN"/>
    <property type="match status" value="1"/>
</dbReference>
<evidence type="ECO:0000313" key="1">
    <source>
        <dbReference type="EMBL" id="KAJ7304959.1"/>
    </source>
</evidence>
<keyword evidence="2" id="KW-1185">Reference proteome</keyword>
<dbReference type="GO" id="GO:0003676">
    <property type="term" value="F:nucleic acid binding"/>
    <property type="evidence" value="ECO:0007669"/>
    <property type="project" value="InterPro"/>
</dbReference>
<sequence>MVKKVEAVIFDDRRSTMERVMAETGLSYGTAWRIIHEELHMNKVSACWVPLLLIPLQKQTRHNFSQQNLTLLEQNEDNFFACLVIMDECWVYLYNPETKEMSNEWKHPSSPPPKKVNVQKSAGKVMLLSAVTLLINKKNVINKYYGYV</sequence>
<protein>
    <recommendedName>
        <fullName evidence="3">Transposase</fullName>
    </recommendedName>
</protein>
<dbReference type="EMBL" id="JAPFRF010000022">
    <property type="protein sequence ID" value="KAJ7304959.1"/>
    <property type="molecule type" value="Genomic_DNA"/>
</dbReference>
<evidence type="ECO:0000313" key="2">
    <source>
        <dbReference type="Proteomes" id="UP001142489"/>
    </source>
</evidence>
<accession>A0A9Q0X7Z2</accession>
<dbReference type="Gene3D" id="3.30.420.10">
    <property type="entry name" value="Ribonuclease H-like superfamily/Ribonuclease H"/>
    <property type="match status" value="1"/>
</dbReference>
<dbReference type="OrthoDB" id="10017160at2759"/>
<dbReference type="PANTHER" id="PTHR46060:SF1">
    <property type="entry name" value="MARINER MOS1 TRANSPOSASE-LIKE PROTEIN"/>
    <property type="match status" value="1"/>
</dbReference>
<evidence type="ECO:0008006" key="3">
    <source>
        <dbReference type="Google" id="ProtNLM"/>
    </source>
</evidence>
<dbReference type="AlphaFoldDB" id="A0A9Q0X7Z2"/>
<gene>
    <name evidence="1" type="ORF">JRQ81_010669</name>
</gene>
<name>A0A9Q0X7Z2_9SAUR</name>
<dbReference type="InterPro" id="IPR036397">
    <property type="entry name" value="RNaseH_sf"/>
</dbReference>
<organism evidence="1 2">
    <name type="scientific">Phrynocephalus forsythii</name>
    <dbReference type="NCBI Taxonomy" id="171643"/>
    <lineage>
        <taxon>Eukaryota</taxon>
        <taxon>Metazoa</taxon>
        <taxon>Chordata</taxon>
        <taxon>Craniata</taxon>
        <taxon>Vertebrata</taxon>
        <taxon>Euteleostomi</taxon>
        <taxon>Lepidosauria</taxon>
        <taxon>Squamata</taxon>
        <taxon>Bifurcata</taxon>
        <taxon>Unidentata</taxon>
        <taxon>Episquamata</taxon>
        <taxon>Toxicofera</taxon>
        <taxon>Iguania</taxon>
        <taxon>Acrodonta</taxon>
        <taxon>Agamidae</taxon>
        <taxon>Agaminae</taxon>
        <taxon>Phrynocephalus</taxon>
    </lineage>
</organism>
<comment type="caution">
    <text evidence="1">The sequence shown here is derived from an EMBL/GenBank/DDBJ whole genome shotgun (WGS) entry which is preliminary data.</text>
</comment>
<reference evidence="1" key="1">
    <citation type="journal article" date="2023" name="DNA Res.">
        <title>Chromosome-level genome assembly of Phrynocephalus forsythii using third-generation DNA sequencing and Hi-C analysis.</title>
        <authorList>
            <person name="Qi Y."/>
            <person name="Zhao W."/>
            <person name="Zhao Y."/>
            <person name="Niu C."/>
            <person name="Cao S."/>
            <person name="Zhang Y."/>
        </authorList>
    </citation>
    <scope>NUCLEOTIDE SEQUENCE</scope>
    <source>
        <tissue evidence="1">Muscle</tissue>
    </source>
</reference>
<proteinExistence type="predicted"/>
<dbReference type="InterPro" id="IPR052709">
    <property type="entry name" value="Transposase-MT_Hybrid"/>
</dbReference>